<evidence type="ECO:0000256" key="5">
    <source>
        <dbReference type="ARBA" id="ARBA00022989"/>
    </source>
</evidence>
<sequence length="373" mass="42535">MSSFVCIAHVCGKTILKWERRSRLSSSVPHQEHQIACSRASDRRCNGSRCANESPCETARAVERNPTEMVLKLSPEWKLIPLPELVFLREPELSLGLELSRSGLDWRKDIRSALIYIRLYPMHGPRRLQVVDIKSRQFTVRWEPFGYNVTRCHSYNLTVQYRYTANGKEETREEVCYDSLSVSPQHTIRSLPPYTNVSIRLLLRNREGVKESDELQVLTDEDVPGAVPLESIQGSTYEEKIALRWREPLQTYGIIKQYEIFYKAVSSFDPEFKLANQSGKVLKFSNETSHVFMGLYPGSTYSFTIRASTVKGYGLPVITEFTTKISPPRMPGYEQETPLNQTDSTVTVLLKPAQSRGAPVSAGLWPSSRFQSE</sequence>
<dbReference type="CDD" id="cd00063">
    <property type="entry name" value="FN3"/>
    <property type="match status" value="2"/>
</dbReference>
<dbReference type="Gene3D" id="2.60.40.10">
    <property type="entry name" value="Immunoglobulins"/>
    <property type="match status" value="2"/>
</dbReference>
<dbReference type="Pfam" id="PF23144">
    <property type="entry name" value="Fn3_PTPRU"/>
    <property type="match status" value="1"/>
</dbReference>
<reference evidence="11 12" key="1">
    <citation type="submission" date="2018-10" db="EMBL/GenBank/DDBJ databases">
        <title>Genome assembly for a Yunnan-Guizhou Plateau 3E fish, Anabarilius grahami (Regan), and its evolutionary and genetic applications.</title>
        <authorList>
            <person name="Jiang W."/>
        </authorList>
    </citation>
    <scope>NUCLEOTIDE SEQUENCE [LARGE SCALE GENOMIC DNA]</scope>
    <source>
        <strain evidence="11">AG-KIZ</strain>
        <tissue evidence="11">Muscle</tissue>
    </source>
</reference>
<feature type="domain" description="Fibronectin type-III" evidence="10">
    <location>
        <begin position="124"/>
        <end position="222"/>
    </location>
</feature>
<keyword evidence="3" id="KW-0732">Signal</keyword>
<dbReference type="Proteomes" id="UP000281406">
    <property type="component" value="Unassembled WGS sequence"/>
</dbReference>
<evidence type="ECO:0000256" key="4">
    <source>
        <dbReference type="ARBA" id="ARBA00022737"/>
    </source>
</evidence>
<dbReference type="PANTHER" id="PTHR24051:SF11">
    <property type="entry name" value="PROTEIN TYROSINE PHOSPHATASE, RECEPTOR TYPE, M"/>
    <property type="match status" value="1"/>
</dbReference>
<evidence type="ECO:0000313" key="12">
    <source>
        <dbReference type="Proteomes" id="UP000281406"/>
    </source>
</evidence>
<dbReference type="InterPro" id="IPR036116">
    <property type="entry name" value="FN3_sf"/>
</dbReference>
<name>A0A3N0YH05_ANAGA</name>
<dbReference type="PANTHER" id="PTHR24051">
    <property type="entry name" value="SUSHI DOMAIN-CONTAINING PROTEIN 1"/>
    <property type="match status" value="1"/>
</dbReference>
<evidence type="ECO:0000256" key="6">
    <source>
        <dbReference type="ARBA" id="ARBA00023136"/>
    </source>
</evidence>
<dbReference type="EMBL" id="RJVU01042591">
    <property type="protein sequence ID" value="ROL45427.1"/>
    <property type="molecule type" value="Genomic_DNA"/>
</dbReference>
<accession>A0A3N0YH05</accession>
<dbReference type="InterPro" id="IPR057598">
    <property type="entry name" value="Fn3_PTPRU"/>
</dbReference>
<comment type="caution">
    <text evidence="11">The sequence shown here is derived from an EMBL/GenBank/DDBJ whole genome shotgun (WGS) entry which is preliminary data.</text>
</comment>
<proteinExistence type="predicted"/>
<dbReference type="InterPro" id="IPR051622">
    <property type="entry name" value="R-tyr_protein_phosphatases"/>
</dbReference>
<dbReference type="SMART" id="SM00060">
    <property type="entry name" value="FN3"/>
    <property type="match status" value="2"/>
</dbReference>
<dbReference type="SUPFAM" id="SSF49265">
    <property type="entry name" value="Fibronectin type III"/>
    <property type="match status" value="1"/>
</dbReference>
<evidence type="ECO:0000256" key="8">
    <source>
        <dbReference type="ARBA" id="ARBA00023180"/>
    </source>
</evidence>
<dbReference type="FunFam" id="2.60.40.10:FF:000048">
    <property type="entry name" value="receptor-type tyrosine-protein phosphatase U isoform X1"/>
    <property type="match status" value="1"/>
</dbReference>
<keyword evidence="7" id="KW-1015">Disulfide bond</keyword>
<evidence type="ECO:0000256" key="7">
    <source>
        <dbReference type="ARBA" id="ARBA00023157"/>
    </source>
</evidence>
<evidence type="ECO:0000256" key="3">
    <source>
        <dbReference type="ARBA" id="ARBA00022729"/>
    </source>
</evidence>
<feature type="domain" description="Fibronectin type-III" evidence="10">
    <location>
        <begin position="223"/>
        <end position="328"/>
    </location>
</feature>
<keyword evidence="11" id="KW-0675">Receptor</keyword>
<comment type="subcellular location">
    <subcellularLocation>
        <location evidence="1">Membrane</location>
        <topology evidence="1">Single-pass type I membrane protein</topology>
    </subcellularLocation>
</comment>
<keyword evidence="5" id="KW-1133">Transmembrane helix</keyword>
<dbReference type="OrthoDB" id="10253954at2759"/>
<dbReference type="AlphaFoldDB" id="A0A3N0YH05"/>
<evidence type="ECO:0000259" key="10">
    <source>
        <dbReference type="PROSITE" id="PS50853"/>
    </source>
</evidence>
<dbReference type="PROSITE" id="PS50853">
    <property type="entry name" value="FN3"/>
    <property type="match status" value="2"/>
</dbReference>
<dbReference type="InterPro" id="IPR013783">
    <property type="entry name" value="Ig-like_fold"/>
</dbReference>
<organism evidence="11 12">
    <name type="scientific">Anabarilius grahami</name>
    <name type="common">Kanglang fish</name>
    <name type="synonym">Barilius grahami</name>
    <dbReference type="NCBI Taxonomy" id="495550"/>
    <lineage>
        <taxon>Eukaryota</taxon>
        <taxon>Metazoa</taxon>
        <taxon>Chordata</taxon>
        <taxon>Craniata</taxon>
        <taxon>Vertebrata</taxon>
        <taxon>Euteleostomi</taxon>
        <taxon>Actinopterygii</taxon>
        <taxon>Neopterygii</taxon>
        <taxon>Teleostei</taxon>
        <taxon>Ostariophysi</taxon>
        <taxon>Cypriniformes</taxon>
        <taxon>Xenocyprididae</taxon>
        <taxon>Xenocypridinae</taxon>
        <taxon>Xenocypridinae incertae sedis</taxon>
        <taxon>Anabarilius</taxon>
    </lineage>
</organism>
<dbReference type="GO" id="GO:0016020">
    <property type="term" value="C:membrane"/>
    <property type="evidence" value="ECO:0007669"/>
    <property type="project" value="UniProtKB-SubCell"/>
</dbReference>
<dbReference type="InterPro" id="IPR003961">
    <property type="entry name" value="FN3_dom"/>
</dbReference>
<gene>
    <name evidence="11" type="ORF">DPX16_2352</name>
</gene>
<keyword evidence="8" id="KW-0325">Glycoprotein</keyword>
<keyword evidence="2" id="KW-0812">Transmembrane</keyword>
<keyword evidence="12" id="KW-1185">Reference proteome</keyword>
<evidence type="ECO:0000256" key="2">
    <source>
        <dbReference type="ARBA" id="ARBA00022692"/>
    </source>
</evidence>
<feature type="region of interest" description="Disordered" evidence="9">
    <location>
        <begin position="354"/>
        <end position="373"/>
    </location>
</feature>
<keyword evidence="4" id="KW-0677">Repeat</keyword>
<evidence type="ECO:0000256" key="1">
    <source>
        <dbReference type="ARBA" id="ARBA00004479"/>
    </source>
</evidence>
<evidence type="ECO:0000256" key="9">
    <source>
        <dbReference type="SAM" id="MobiDB-lite"/>
    </source>
</evidence>
<protein>
    <submittedName>
        <fullName evidence="11">Receptor-type tyrosine-protein phosphatase mu</fullName>
    </submittedName>
</protein>
<keyword evidence="6" id="KW-0472">Membrane</keyword>
<dbReference type="Pfam" id="PF00041">
    <property type="entry name" value="fn3"/>
    <property type="match status" value="1"/>
</dbReference>
<dbReference type="FunFam" id="2.60.40.10:FF:000019">
    <property type="entry name" value="receptor-type tyrosine-protein phosphatase kappa isoform X2"/>
    <property type="match status" value="1"/>
</dbReference>
<evidence type="ECO:0000313" key="11">
    <source>
        <dbReference type="EMBL" id="ROL45427.1"/>
    </source>
</evidence>